<reference evidence="11" key="1">
    <citation type="submission" date="2018-09" db="EMBL/GenBank/DDBJ databases">
        <authorList>
            <person name="Livingstone P.G."/>
            <person name="Whitworth D.E."/>
        </authorList>
    </citation>
    <scope>NUCLEOTIDE SEQUENCE [LARGE SCALE GENOMIC DNA]</scope>
    <source>
        <strain evidence="11">AB047A</strain>
    </source>
</reference>
<evidence type="ECO:0000259" key="9">
    <source>
        <dbReference type="Pfam" id="PF00266"/>
    </source>
</evidence>
<dbReference type="GO" id="GO:0006534">
    <property type="term" value="P:cysteine metabolic process"/>
    <property type="evidence" value="ECO:0007669"/>
    <property type="project" value="UniProtKB-UniRule"/>
</dbReference>
<dbReference type="PANTHER" id="PTHR43586:SF8">
    <property type="entry name" value="CYSTEINE DESULFURASE 1, CHLOROPLASTIC"/>
    <property type="match status" value="1"/>
</dbReference>
<dbReference type="PANTHER" id="PTHR43586">
    <property type="entry name" value="CYSTEINE DESULFURASE"/>
    <property type="match status" value="1"/>
</dbReference>
<dbReference type="Gene3D" id="3.40.640.10">
    <property type="entry name" value="Type I PLP-dependent aspartate aminotransferase-like (Major domain)"/>
    <property type="match status" value="1"/>
</dbReference>
<dbReference type="InterPro" id="IPR015421">
    <property type="entry name" value="PyrdxlP-dep_Trfase_major"/>
</dbReference>
<dbReference type="InterPro" id="IPR015422">
    <property type="entry name" value="PyrdxlP-dep_Trfase_small"/>
</dbReference>
<dbReference type="PROSITE" id="PS00595">
    <property type="entry name" value="AA_TRANSFER_CLASS_5"/>
    <property type="match status" value="1"/>
</dbReference>
<evidence type="ECO:0000256" key="3">
    <source>
        <dbReference type="ARBA" id="ARBA00010447"/>
    </source>
</evidence>
<evidence type="ECO:0000256" key="7">
    <source>
        <dbReference type="RuleBase" id="RU004504"/>
    </source>
</evidence>
<dbReference type="InterPro" id="IPR020578">
    <property type="entry name" value="Aminotrans_V_PyrdxlP_BS"/>
</dbReference>
<evidence type="ECO:0000256" key="2">
    <source>
        <dbReference type="ARBA" id="ARBA00002824"/>
    </source>
</evidence>
<comment type="cofactor">
    <cofactor evidence="1 7">
        <name>pyridoxal 5'-phosphate</name>
        <dbReference type="ChEBI" id="CHEBI:597326"/>
    </cofactor>
</comment>
<dbReference type="InterPro" id="IPR010970">
    <property type="entry name" value="Cys_dSase_SufS"/>
</dbReference>
<accession>A0A3A8Q2Y8</accession>
<dbReference type="NCBIfam" id="TIGR01979">
    <property type="entry name" value="sufS"/>
    <property type="match status" value="1"/>
</dbReference>
<dbReference type="OrthoDB" id="9808002at2"/>
<evidence type="ECO:0000313" key="10">
    <source>
        <dbReference type="EMBL" id="RKH61811.1"/>
    </source>
</evidence>
<dbReference type="RefSeq" id="WP_121771383.1">
    <property type="nucleotide sequence ID" value="NZ_RAWM01000122.1"/>
</dbReference>
<dbReference type="InterPro" id="IPR015424">
    <property type="entry name" value="PyrdxlP-dep_Trfase"/>
</dbReference>
<organism evidence="10 11">
    <name type="scientific">Corallococcus interemptor</name>
    <dbReference type="NCBI Taxonomy" id="2316720"/>
    <lineage>
        <taxon>Bacteria</taxon>
        <taxon>Pseudomonadati</taxon>
        <taxon>Myxococcota</taxon>
        <taxon>Myxococcia</taxon>
        <taxon>Myxococcales</taxon>
        <taxon>Cystobacterineae</taxon>
        <taxon>Myxococcaceae</taxon>
        <taxon>Corallococcus</taxon>
    </lineage>
</organism>
<gene>
    <name evidence="10" type="ORF">D7X96_30915</name>
</gene>
<dbReference type="Gene3D" id="3.90.1150.10">
    <property type="entry name" value="Aspartate Aminotransferase, domain 1"/>
    <property type="match status" value="1"/>
</dbReference>
<dbReference type="AlphaFoldDB" id="A0A3A8Q2Y8"/>
<comment type="function">
    <text evidence="2 8">Catalyzes the removal of elemental sulfur and selenium atoms from L-cysteine, L-cystine, L-selenocysteine, and L-selenocystine to produce L-alanine.</text>
</comment>
<dbReference type="Pfam" id="PF00266">
    <property type="entry name" value="Aminotran_5"/>
    <property type="match status" value="1"/>
</dbReference>
<dbReference type="PIRSF" id="PIRSF005572">
    <property type="entry name" value="NifS"/>
    <property type="match status" value="1"/>
</dbReference>
<dbReference type="InterPro" id="IPR016454">
    <property type="entry name" value="Cysteine_dSase"/>
</dbReference>
<name>A0A3A8Q2Y8_9BACT</name>
<feature type="domain" description="Aminotransferase class V" evidence="9">
    <location>
        <begin position="28"/>
        <end position="397"/>
    </location>
</feature>
<comment type="caution">
    <text evidence="10">The sequence shown here is derived from an EMBL/GenBank/DDBJ whole genome shotgun (WGS) entry which is preliminary data.</text>
</comment>
<sequence>MSGPGFDLARVRADFPILRQEVRGRPLVYLDSAATGQKPQAVLDAITRYYTHDNANVHRGVHILSERATQAFEDARETVRRFIHAKDVREVIFVRGTTEAINLVAATYGRKHVGPGDEVLISAMEHHSNIVPWQMVCDAAGAKLRVIPVDESGALRMDTVDALLTEKTRLLAITHVSNALGSVNPIKELVAKAHARNIPVLVDGAQSVTHFPVDVQDLGCDFYAFSGHKLFGPTGIGVLYGKLAMLESLPPYQGGGDMILSVTMEKTVYNRVPHRFEAGTPDMAGAVGLAAAIRYLESVGMQNVSQHDQWLLAYATQALQSVPGLKLIGTAPHKTGVLSFTLEDVHPHDVGTILDQEGICIRTGHHCAQPLMQRFGVAATARASLALYNTPEDVDALVKGLNKVREVFA</sequence>
<evidence type="ECO:0000256" key="6">
    <source>
        <dbReference type="ARBA" id="ARBA00050776"/>
    </source>
</evidence>
<keyword evidence="4 8" id="KW-0808">Transferase</keyword>
<protein>
    <recommendedName>
        <fullName evidence="8">Cysteine desulfurase</fullName>
        <ecNumber evidence="8">2.8.1.7</ecNumber>
    </recommendedName>
</protein>
<dbReference type="Proteomes" id="UP000282656">
    <property type="component" value="Unassembled WGS sequence"/>
</dbReference>
<evidence type="ECO:0000256" key="4">
    <source>
        <dbReference type="ARBA" id="ARBA00022679"/>
    </source>
</evidence>
<evidence type="ECO:0000256" key="1">
    <source>
        <dbReference type="ARBA" id="ARBA00001933"/>
    </source>
</evidence>
<comment type="catalytic activity">
    <reaction evidence="6 8">
        <text>(sulfur carrier)-H + L-cysteine = (sulfur carrier)-SH + L-alanine</text>
        <dbReference type="Rhea" id="RHEA:43892"/>
        <dbReference type="Rhea" id="RHEA-COMP:14737"/>
        <dbReference type="Rhea" id="RHEA-COMP:14739"/>
        <dbReference type="ChEBI" id="CHEBI:29917"/>
        <dbReference type="ChEBI" id="CHEBI:35235"/>
        <dbReference type="ChEBI" id="CHEBI:57972"/>
        <dbReference type="ChEBI" id="CHEBI:64428"/>
        <dbReference type="EC" id="2.8.1.7"/>
    </reaction>
</comment>
<dbReference type="GO" id="GO:0030170">
    <property type="term" value="F:pyridoxal phosphate binding"/>
    <property type="evidence" value="ECO:0007669"/>
    <property type="project" value="UniProtKB-UniRule"/>
</dbReference>
<evidence type="ECO:0000256" key="8">
    <source>
        <dbReference type="RuleBase" id="RU004506"/>
    </source>
</evidence>
<comment type="similarity">
    <text evidence="3 8">Belongs to the class-V pyridoxal-phosphate-dependent aminotransferase family. Csd subfamily.</text>
</comment>
<dbReference type="InterPro" id="IPR000192">
    <property type="entry name" value="Aminotrans_V_dom"/>
</dbReference>
<dbReference type="GO" id="GO:0031071">
    <property type="term" value="F:cysteine desulfurase activity"/>
    <property type="evidence" value="ECO:0007669"/>
    <property type="project" value="UniProtKB-UniRule"/>
</dbReference>
<evidence type="ECO:0000313" key="11">
    <source>
        <dbReference type="Proteomes" id="UP000282656"/>
    </source>
</evidence>
<dbReference type="SUPFAM" id="SSF53383">
    <property type="entry name" value="PLP-dependent transferases"/>
    <property type="match status" value="1"/>
</dbReference>
<keyword evidence="5 8" id="KW-0663">Pyridoxal phosphate</keyword>
<proteinExistence type="inferred from homology"/>
<dbReference type="EMBL" id="RAWM01000122">
    <property type="protein sequence ID" value="RKH61811.1"/>
    <property type="molecule type" value="Genomic_DNA"/>
</dbReference>
<dbReference type="CDD" id="cd06453">
    <property type="entry name" value="SufS_like"/>
    <property type="match status" value="1"/>
</dbReference>
<evidence type="ECO:0000256" key="5">
    <source>
        <dbReference type="ARBA" id="ARBA00022898"/>
    </source>
</evidence>
<dbReference type="EC" id="2.8.1.7" evidence="8"/>
<keyword evidence="11" id="KW-1185">Reference proteome</keyword>